<keyword evidence="2" id="KW-0449">Lipoprotein</keyword>
<evidence type="ECO:0000313" key="2">
    <source>
        <dbReference type="EMBL" id="PHM49416.1"/>
    </source>
</evidence>
<dbReference type="InterPro" id="IPR038706">
    <property type="entry name" value="Type_VI_SciN-like_sf"/>
</dbReference>
<accession>A0A2D0JSV7</accession>
<dbReference type="OrthoDB" id="5471061at2"/>
<keyword evidence="1" id="KW-1133">Transmembrane helix</keyword>
<dbReference type="RefSeq" id="WP_099113629.1">
    <property type="nucleotide sequence ID" value="NZ_CAWNQI010000084.1"/>
</dbReference>
<gene>
    <name evidence="2" type="ORF">Xmir_01338</name>
</gene>
<dbReference type="NCBIfam" id="TIGR03352">
    <property type="entry name" value="VI_chp_3"/>
    <property type="match status" value="1"/>
</dbReference>
<organism evidence="2 3">
    <name type="scientific">Xenorhabdus miraniensis</name>
    <dbReference type="NCBI Taxonomy" id="351674"/>
    <lineage>
        <taxon>Bacteria</taxon>
        <taxon>Pseudomonadati</taxon>
        <taxon>Pseudomonadota</taxon>
        <taxon>Gammaproteobacteria</taxon>
        <taxon>Enterobacterales</taxon>
        <taxon>Morganellaceae</taxon>
        <taxon>Xenorhabdus</taxon>
    </lineage>
</organism>
<protein>
    <submittedName>
        <fullName evidence="2">Lipoprotein</fullName>
    </submittedName>
</protein>
<dbReference type="EMBL" id="NITZ01000005">
    <property type="protein sequence ID" value="PHM49416.1"/>
    <property type="molecule type" value="Genomic_DNA"/>
</dbReference>
<comment type="caution">
    <text evidence="2">The sequence shown here is derived from an EMBL/GenBank/DDBJ whole genome shotgun (WGS) entry which is preliminary data.</text>
</comment>
<sequence>MTLSFLLRKKITIINRISLIGWLFKGIFPLIFLITIAGCSSQEKKTKLPPYKIIFTTTSNVNNSAPLKIHLFLLKSKEEFMSADFFALQDKVQDTLGDKMVNEDQFFIRPFQPEHCLLEKNLPEANYIGIIAEYKQLNGKKWRISFPVPIPEKPSFYEFWRSSPDELYVCVKVTNNGLSLIKECNLSCAAGTEENNE</sequence>
<keyword evidence="3" id="KW-1185">Reference proteome</keyword>
<dbReference type="Proteomes" id="UP000221980">
    <property type="component" value="Unassembled WGS sequence"/>
</dbReference>
<evidence type="ECO:0000313" key="3">
    <source>
        <dbReference type="Proteomes" id="UP000221980"/>
    </source>
</evidence>
<dbReference type="InterPro" id="IPR017734">
    <property type="entry name" value="T6SS_SciN"/>
</dbReference>
<dbReference type="PANTHER" id="PTHR37625">
    <property type="entry name" value="OUTER MEMBRANE LIPOPROTEIN-RELATED"/>
    <property type="match status" value="1"/>
</dbReference>
<dbReference type="Gene3D" id="2.60.40.4150">
    <property type="entry name" value="Type VI secretion system, lipoprotein SciN"/>
    <property type="match status" value="1"/>
</dbReference>
<feature type="transmembrane region" description="Helical" evidence="1">
    <location>
        <begin position="20"/>
        <end position="38"/>
    </location>
</feature>
<reference evidence="2 3" key="1">
    <citation type="journal article" date="2017" name="Nat. Microbiol.">
        <title>Natural product diversity associated with the nematode symbionts Photorhabdus and Xenorhabdus.</title>
        <authorList>
            <person name="Tobias N.J."/>
            <person name="Wolff H."/>
            <person name="Djahanschiri B."/>
            <person name="Grundmann F."/>
            <person name="Kronenwerth M."/>
            <person name="Shi Y.M."/>
            <person name="Simonyi S."/>
            <person name="Grun P."/>
            <person name="Shapiro-Ilan D."/>
            <person name="Pidot S.J."/>
            <person name="Stinear T.P."/>
            <person name="Ebersberger I."/>
            <person name="Bode H.B."/>
        </authorList>
    </citation>
    <scope>NUCLEOTIDE SEQUENCE [LARGE SCALE GENOMIC DNA]</scope>
    <source>
        <strain evidence="2 3">DSM 17902</strain>
    </source>
</reference>
<evidence type="ECO:0000256" key="1">
    <source>
        <dbReference type="SAM" id="Phobius"/>
    </source>
</evidence>
<dbReference type="AlphaFoldDB" id="A0A2D0JSV7"/>
<dbReference type="Pfam" id="PF12790">
    <property type="entry name" value="T6SS-SciN"/>
    <property type="match status" value="1"/>
</dbReference>
<keyword evidence="1" id="KW-0472">Membrane</keyword>
<name>A0A2D0JSV7_9GAMM</name>
<keyword evidence="1" id="KW-0812">Transmembrane</keyword>
<proteinExistence type="predicted"/>
<dbReference type="PANTHER" id="PTHR37625:SF4">
    <property type="entry name" value="OUTER MEMBRANE LIPOPROTEIN"/>
    <property type="match status" value="1"/>
</dbReference>